<comment type="subcellular location">
    <subcellularLocation>
        <location evidence="1">Nucleus</location>
    </subcellularLocation>
</comment>
<evidence type="ECO:0000256" key="4">
    <source>
        <dbReference type="ARBA" id="ARBA00023242"/>
    </source>
</evidence>
<dbReference type="Gramene" id="mRNA:HanXRQr2_Chr13g0573751">
    <property type="protein sequence ID" value="mRNA:HanXRQr2_Chr13g0573751"/>
    <property type="gene ID" value="HanXRQr2_Chr13g0573751"/>
</dbReference>
<organism evidence="6 7">
    <name type="scientific">Helianthus annuus</name>
    <name type="common">Common sunflower</name>
    <dbReference type="NCBI Taxonomy" id="4232"/>
    <lineage>
        <taxon>Eukaryota</taxon>
        <taxon>Viridiplantae</taxon>
        <taxon>Streptophyta</taxon>
        <taxon>Embryophyta</taxon>
        <taxon>Tracheophyta</taxon>
        <taxon>Spermatophyta</taxon>
        <taxon>Magnoliopsida</taxon>
        <taxon>eudicotyledons</taxon>
        <taxon>Gunneridae</taxon>
        <taxon>Pentapetalae</taxon>
        <taxon>asterids</taxon>
        <taxon>campanulids</taxon>
        <taxon>Asterales</taxon>
        <taxon>Asteraceae</taxon>
        <taxon>Asteroideae</taxon>
        <taxon>Heliantheae alliance</taxon>
        <taxon>Heliantheae</taxon>
        <taxon>Helianthus</taxon>
    </lineage>
</organism>
<keyword evidence="4" id="KW-0539">Nucleus</keyword>
<comment type="caution">
    <text evidence="6">The sequence shown here is derived from an EMBL/GenBank/DDBJ whole genome shotgun (WGS) entry which is preliminary data.</text>
</comment>
<dbReference type="AlphaFoldDB" id="A0A9K3EFP1"/>
<dbReference type="InterPro" id="IPR011598">
    <property type="entry name" value="bHLH_dom"/>
</dbReference>
<dbReference type="Gene3D" id="4.10.280.10">
    <property type="entry name" value="Helix-loop-helix DNA-binding domain"/>
    <property type="match status" value="1"/>
</dbReference>
<name>A0A9K3EFP1_HELAN</name>
<dbReference type="Proteomes" id="UP000215914">
    <property type="component" value="Unassembled WGS sequence"/>
</dbReference>
<reference evidence="6" key="1">
    <citation type="journal article" date="2017" name="Nature">
        <title>The sunflower genome provides insights into oil metabolism, flowering and Asterid evolution.</title>
        <authorList>
            <person name="Badouin H."/>
            <person name="Gouzy J."/>
            <person name="Grassa C.J."/>
            <person name="Murat F."/>
            <person name="Staton S.E."/>
            <person name="Cottret L."/>
            <person name="Lelandais-Briere C."/>
            <person name="Owens G.L."/>
            <person name="Carrere S."/>
            <person name="Mayjonade B."/>
            <person name="Legrand L."/>
            <person name="Gill N."/>
            <person name="Kane N.C."/>
            <person name="Bowers J.E."/>
            <person name="Hubner S."/>
            <person name="Bellec A."/>
            <person name="Berard A."/>
            <person name="Berges H."/>
            <person name="Blanchet N."/>
            <person name="Boniface M.C."/>
            <person name="Brunel D."/>
            <person name="Catrice O."/>
            <person name="Chaidir N."/>
            <person name="Claudel C."/>
            <person name="Donnadieu C."/>
            <person name="Faraut T."/>
            <person name="Fievet G."/>
            <person name="Helmstetter N."/>
            <person name="King M."/>
            <person name="Knapp S.J."/>
            <person name="Lai Z."/>
            <person name="Le Paslier M.C."/>
            <person name="Lippi Y."/>
            <person name="Lorenzon L."/>
            <person name="Mandel J.R."/>
            <person name="Marage G."/>
            <person name="Marchand G."/>
            <person name="Marquand E."/>
            <person name="Bret-Mestries E."/>
            <person name="Morien E."/>
            <person name="Nambeesan S."/>
            <person name="Nguyen T."/>
            <person name="Pegot-Espagnet P."/>
            <person name="Pouilly N."/>
            <person name="Raftis F."/>
            <person name="Sallet E."/>
            <person name="Schiex T."/>
            <person name="Thomas J."/>
            <person name="Vandecasteele C."/>
            <person name="Vares D."/>
            <person name="Vear F."/>
            <person name="Vautrin S."/>
            <person name="Crespi M."/>
            <person name="Mangin B."/>
            <person name="Burke J.M."/>
            <person name="Salse J."/>
            <person name="Munos S."/>
            <person name="Vincourt P."/>
            <person name="Rieseberg L.H."/>
            <person name="Langlade N.B."/>
        </authorList>
    </citation>
    <scope>NUCLEOTIDE SEQUENCE</scope>
    <source>
        <tissue evidence="6">Leaves</tissue>
    </source>
</reference>
<dbReference type="InterPro" id="IPR036638">
    <property type="entry name" value="HLH_DNA-bd_sf"/>
</dbReference>
<dbReference type="SUPFAM" id="SSF47459">
    <property type="entry name" value="HLH, helix-loop-helix DNA-binding domain"/>
    <property type="match status" value="1"/>
</dbReference>
<dbReference type="EMBL" id="MNCJ02000328">
    <property type="protein sequence ID" value="KAF5772178.1"/>
    <property type="molecule type" value="Genomic_DNA"/>
</dbReference>
<reference evidence="6" key="2">
    <citation type="submission" date="2020-06" db="EMBL/GenBank/DDBJ databases">
        <title>Helianthus annuus Genome sequencing and assembly Release 2.</title>
        <authorList>
            <person name="Gouzy J."/>
            <person name="Langlade N."/>
            <person name="Munos S."/>
        </authorList>
    </citation>
    <scope>NUCLEOTIDE SEQUENCE</scope>
    <source>
        <tissue evidence="6">Leaves</tissue>
    </source>
</reference>
<evidence type="ECO:0000256" key="3">
    <source>
        <dbReference type="ARBA" id="ARBA00023163"/>
    </source>
</evidence>
<keyword evidence="7" id="KW-1185">Reference proteome</keyword>
<evidence type="ECO:0000256" key="2">
    <source>
        <dbReference type="ARBA" id="ARBA00023015"/>
    </source>
</evidence>
<dbReference type="GO" id="GO:0005634">
    <property type="term" value="C:nucleus"/>
    <property type="evidence" value="ECO:0007669"/>
    <property type="project" value="UniProtKB-SubCell"/>
</dbReference>
<accession>A0A9K3EFP1</accession>
<feature type="domain" description="BHLH" evidence="5">
    <location>
        <begin position="74"/>
        <end position="127"/>
    </location>
</feature>
<sequence length="212" mass="24008">MLALYPSLFPTTHGWALEYLFNQNLPHGCNESNSYNPPFNFHTIDQIKLDLAPEYFISLGETTNVGTGDKMMVAKKLNHNTTERDRRKRVNELYSLLRSLLPVSSDQKVKYSKDSITCSKIHTRTTKGSGNIKCKKEKLLLYSSSTPKTRKDHFGIRTQSGEETMIKTKSSVTSSVSIFSDKEAVIQLISSADHLSNNKRIDLLSKVLDYLE</sequence>
<evidence type="ECO:0000259" key="5">
    <source>
        <dbReference type="PROSITE" id="PS50888"/>
    </source>
</evidence>
<evidence type="ECO:0000313" key="6">
    <source>
        <dbReference type="EMBL" id="KAF5772178.1"/>
    </source>
</evidence>
<dbReference type="PROSITE" id="PS50888">
    <property type="entry name" value="BHLH"/>
    <property type="match status" value="1"/>
</dbReference>
<keyword evidence="3" id="KW-0804">Transcription</keyword>
<gene>
    <name evidence="6" type="ORF">HanXRQr2_Chr13g0573751</name>
</gene>
<dbReference type="Pfam" id="PF00010">
    <property type="entry name" value="HLH"/>
    <property type="match status" value="1"/>
</dbReference>
<evidence type="ECO:0000256" key="1">
    <source>
        <dbReference type="ARBA" id="ARBA00004123"/>
    </source>
</evidence>
<protein>
    <submittedName>
        <fullName evidence="6">Transcription factor bHLH family</fullName>
    </submittedName>
</protein>
<dbReference type="GO" id="GO:0046983">
    <property type="term" value="F:protein dimerization activity"/>
    <property type="evidence" value="ECO:0007669"/>
    <property type="project" value="InterPro"/>
</dbReference>
<keyword evidence="2" id="KW-0805">Transcription regulation</keyword>
<proteinExistence type="predicted"/>
<evidence type="ECO:0000313" key="7">
    <source>
        <dbReference type="Proteomes" id="UP000215914"/>
    </source>
</evidence>